<dbReference type="Proteomes" id="UP000887013">
    <property type="component" value="Unassembled WGS sequence"/>
</dbReference>
<organism evidence="2 3">
    <name type="scientific">Nephila pilipes</name>
    <name type="common">Giant wood spider</name>
    <name type="synonym">Nephila maculata</name>
    <dbReference type="NCBI Taxonomy" id="299642"/>
    <lineage>
        <taxon>Eukaryota</taxon>
        <taxon>Metazoa</taxon>
        <taxon>Ecdysozoa</taxon>
        <taxon>Arthropoda</taxon>
        <taxon>Chelicerata</taxon>
        <taxon>Arachnida</taxon>
        <taxon>Araneae</taxon>
        <taxon>Araneomorphae</taxon>
        <taxon>Entelegynae</taxon>
        <taxon>Araneoidea</taxon>
        <taxon>Nephilidae</taxon>
        <taxon>Nephila</taxon>
    </lineage>
</organism>
<evidence type="ECO:0000256" key="1">
    <source>
        <dbReference type="SAM" id="SignalP"/>
    </source>
</evidence>
<keyword evidence="1" id="KW-0732">Signal</keyword>
<dbReference type="OrthoDB" id="6426395at2759"/>
<proteinExistence type="predicted"/>
<comment type="caution">
    <text evidence="2">The sequence shown here is derived from an EMBL/GenBank/DDBJ whole genome shotgun (WGS) entry which is preliminary data.</text>
</comment>
<feature type="signal peptide" evidence="1">
    <location>
        <begin position="1"/>
        <end position="20"/>
    </location>
</feature>
<protein>
    <submittedName>
        <fullName evidence="2">Uncharacterized protein</fullName>
    </submittedName>
</protein>
<dbReference type="EMBL" id="BMAW01083363">
    <property type="protein sequence ID" value="GFU33629.1"/>
    <property type="molecule type" value="Genomic_DNA"/>
</dbReference>
<sequence length="199" mass="21491">MISVEIFALFVLVLSEGVIGTTIPMETTVNASSVTTFEDYNTTSVMVTLNGTTMSNTERTTGYASTSWNPHSTEGIVIDASGCIITLRNETEEGCFLSLESNVESTFDIFDETEKEEVICCAVEEYEKCCIEGFKAANCETDQKAIRNTVKATSVFMAALNSVICAGYRGKCSFSSFTPSTVPSYYLVASGLLATVILV</sequence>
<dbReference type="AlphaFoldDB" id="A0A8X6UP42"/>
<feature type="chain" id="PRO_5036505199" evidence="1">
    <location>
        <begin position="21"/>
        <end position="199"/>
    </location>
</feature>
<reference evidence="2" key="1">
    <citation type="submission" date="2020-08" db="EMBL/GenBank/DDBJ databases">
        <title>Multicomponent nature underlies the extraordinary mechanical properties of spider dragline silk.</title>
        <authorList>
            <person name="Kono N."/>
            <person name="Nakamura H."/>
            <person name="Mori M."/>
            <person name="Yoshida Y."/>
            <person name="Ohtoshi R."/>
            <person name="Malay A.D."/>
            <person name="Moran D.A.P."/>
            <person name="Tomita M."/>
            <person name="Numata K."/>
            <person name="Arakawa K."/>
        </authorList>
    </citation>
    <scope>NUCLEOTIDE SEQUENCE</scope>
</reference>
<evidence type="ECO:0000313" key="2">
    <source>
        <dbReference type="EMBL" id="GFU33629.1"/>
    </source>
</evidence>
<name>A0A8X6UP42_NEPPI</name>
<gene>
    <name evidence="2" type="primary">AVEN_256394_1</name>
    <name evidence="2" type="ORF">NPIL_226241</name>
</gene>
<keyword evidence="3" id="KW-1185">Reference proteome</keyword>
<accession>A0A8X6UP42</accession>
<evidence type="ECO:0000313" key="3">
    <source>
        <dbReference type="Proteomes" id="UP000887013"/>
    </source>
</evidence>